<dbReference type="AlphaFoldDB" id="W4QQV0"/>
<dbReference type="Proteomes" id="UP000018896">
    <property type="component" value="Unassembled WGS sequence"/>
</dbReference>
<gene>
    <name evidence="2" type="ORF">JCM9157_1523</name>
</gene>
<feature type="transmembrane region" description="Helical" evidence="1">
    <location>
        <begin position="56"/>
        <end position="74"/>
    </location>
</feature>
<dbReference type="EMBL" id="BAUV01000008">
    <property type="protein sequence ID" value="GAE34465.1"/>
    <property type="molecule type" value="Genomic_DNA"/>
</dbReference>
<organism evidence="2 3">
    <name type="scientific">Halalkalibacter akibai (strain ATCC 43226 / DSM 21942 / CIP 109018 / JCM 9157 / 1139)</name>
    <name type="common">Bacillus akibai</name>
    <dbReference type="NCBI Taxonomy" id="1236973"/>
    <lineage>
        <taxon>Bacteria</taxon>
        <taxon>Bacillati</taxon>
        <taxon>Bacillota</taxon>
        <taxon>Bacilli</taxon>
        <taxon>Bacillales</taxon>
        <taxon>Bacillaceae</taxon>
        <taxon>Halalkalibacter</taxon>
    </lineage>
</organism>
<feature type="transmembrane region" description="Helical" evidence="1">
    <location>
        <begin position="121"/>
        <end position="141"/>
    </location>
</feature>
<dbReference type="InterPro" id="IPR018750">
    <property type="entry name" value="DUF2306_membrane"/>
</dbReference>
<dbReference type="RefSeq" id="WP_052012997.1">
    <property type="nucleotide sequence ID" value="NZ_BAUV01000008.1"/>
</dbReference>
<keyword evidence="1" id="KW-0812">Transmembrane</keyword>
<keyword evidence="1" id="KW-1133">Transmembrane helix</keyword>
<dbReference type="Pfam" id="PF10067">
    <property type="entry name" value="DUF2306"/>
    <property type="match status" value="1"/>
</dbReference>
<proteinExistence type="predicted"/>
<protein>
    <recommendedName>
        <fullName evidence="4">DUF2306 domain-containing protein</fullName>
    </recommendedName>
</protein>
<dbReference type="STRING" id="1236973.JCM9157_1523"/>
<feature type="transmembrane region" description="Helical" evidence="1">
    <location>
        <begin position="7"/>
        <end position="29"/>
    </location>
</feature>
<keyword evidence="1" id="KW-0472">Membrane</keyword>
<dbReference type="eggNOG" id="COG5395">
    <property type="taxonomic scope" value="Bacteria"/>
</dbReference>
<accession>W4QQV0</accession>
<name>W4QQV0_HALA3</name>
<evidence type="ECO:0000313" key="3">
    <source>
        <dbReference type="Proteomes" id="UP000018896"/>
    </source>
</evidence>
<feature type="transmembrane region" description="Helical" evidence="1">
    <location>
        <begin position="95"/>
        <end position="115"/>
    </location>
</feature>
<feature type="transmembrane region" description="Helical" evidence="1">
    <location>
        <begin position="181"/>
        <end position="203"/>
    </location>
</feature>
<dbReference type="OrthoDB" id="195502at2"/>
<keyword evidence="3" id="KW-1185">Reference proteome</keyword>
<evidence type="ECO:0000256" key="1">
    <source>
        <dbReference type="SAM" id="Phobius"/>
    </source>
</evidence>
<reference evidence="2 3" key="1">
    <citation type="journal article" date="2014" name="Genome Announc.">
        <title>Draft Genome Sequences of Three Alkaliphilic Bacillus Strains, Bacillus wakoensis JCM 9140T, Bacillus akibai JCM 9157T, and Bacillus hemicellulosilyticus JCM 9152T.</title>
        <authorList>
            <person name="Yuki M."/>
            <person name="Oshima K."/>
            <person name="Suda W."/>
            <person name="Oshida Y."/>
            <person name="Kitamura K."/>
            <person name="Iida T."/>
            <person name="Hattori M."/>
            <person name="Ohkuma M."/>
        </authorList>
    </citation>
    <scope>NUCLEOTIDE SEQUENCE [LARGE SCALE GENOMIC DNA]</scope>
    <source>
        <strain evidence="2 3">JCM 9157</strain>
    </source>
</reference>
<evidence type="ECO:0008006" key="4">
    <source>
        <dbReference type="Google" id="ProtNLM"/>
    </source>
</evidence>
<sequence>MKWSLKITTGFIILFALLLGIASISRYFIFDPVIGNQIIIEQGLEMFRMEYKPWNYVLYLHILTASLALVIGPFQFLSQKKPRQLKTHRFLGKGYVLSIIISGFAGIYLSWFAFGGFLSKLGFLSLSISWLFSTYLAYSFIRKRNFNLHKEWMYRSYAITFVAVTFRIWSAAIGYSLDHFAIGYVSAIWLGLIGNLIVIEIWIRKTRRKRSQLKSLSI</sequence>
<feature type="transmembrane region" description="Helical" evidence="1">
    <location>
        <begin position="153"/>
        <end position="175"/>
    </location>
</feature>
<comment type="caution">
    <text evidence="2">The sequence shown here is derived from an EMBL/GenBank/DDBJ whole genome shotgun (WGS) entry which is preliminary data.</text>
</comment>
<evidence type="ECO:0000313" key="2">
    <source>
        <dbReference type="EMBL" id="GAE34465.1"/>
    </source>
</evidence>